<dbReference type="EMBL" id="MH368037">
    <property type="protein sequence ID" value="AYB71516.1"/>
    <property type="molecule type" value="Genomic_DNA"/>
</dbReference>
<organism evidence="2">
    <name type="scientific">Ostreid herpesvirus 1</name>
    <name type="common">OsHV-1</name>
    <name type="synonym">Pacific oyster herpesvirus</name>
    <dbReference type="NCBI Taxonomy" id="261939"/>
    <lineage>
        <taxon>Viruses</taxon>
        <taxon>Duplodnaviria</taxon>
        <taxon>Heunggongvirae</taxon>
        <taxon>Peploviricota</taxon>
        <taxon>Herviviricetes</taxon>
        <taxon>Herpesvirales</taxon>
        <taxon>Malacoherpesviridae</taxon>
        <taxon>Ostreavirus</taxon>
        <taxon>Ostreavirus ostreidmalaco1</taxon>
    </lineage>
</organism>
<accession>A0A2L1DG05</accession>
<organismHost>
    <name type="scientific">Pecten maximus</name>
    <name type="common">King scallop</name>
    <name type="synonym">Pilgrim's clam</name>
    <dbReference type="NCBI Taxonomy" id="6579"/>
</organismHost>
<dbReference type="EMBL" id="MH368035">
    <property type="protein sequence ID" value="AYB71503.1"/>
    <property type="molecule type" value="Genomic_DNA"/>
</dbReference>
<keyword evidence="1" id="KW-1133">Transmembrane helix</keyword>
<dbReference type="EMBL" id="MH368036">
    <property type="protein sequence ID" value="AYB71510.1"/>
    <property type="molecule type" value="Genomic_DNA"/>
</dbReference>
<keyword evidence="1" id="KW-0812">Transmembrane</keyword>
<organismHost>
    <name type="scientific">Magallana gigas</name>
    <name type="common">Pacific oyster</name>
    <name type="synonym">Crassostrea gigas</name>
    <dbReference type="NCBI Taxonomy" id="29159"/>
</organismHost>
<feature type="transmembrane region" description="Helical" evidence="1">
    <location>
        <begin position="47"/>
        <end position="74"/>
    </location>
</feature>
<name>A0A2L1DG05_OSHV1</name>
<protein>
    <submittedName>
        <fullName evidence="2">ORF80</fullName>
    </submittedName>
</protein>
<keyword evidence="1" id="KW-0472">Membrane</keyword>
<dbReference type="EMBL" id="KY753860">
    <property type="protein sequence ID" value="AVC68717.1"/>
    <property type="molecule type" value="Genomic_DNA"/>
</dbReference>
<evidence type="ECO:0000256" key="1">
    <source>
        <dbReference type="SAM" id="Phobius"/>
    </source>
</evidence>
<reference evidence="3" key="3">
    <citation type="submission" date="2018-05" db="EMBL/GenBank/DDBJ databases">
        <authorList>
            <person name="Lanie J.A."/>
            <person name="Ng W.-L."/>
            <person name="Kazmierczak K.M."/>
            <person name="Andrzejewski T.M."/>
            <person name="Davidsen T.M."/>
            <person name="Wayne K.J."/>
            <person name="Tettelin H."/>
            <person name="Glass J.I."/>
            <person name="Rusch D."/>
            <person name="Podicherti R."/>
            <person name="Tsui H.-C.T."/>
            <person name="Winkler M.E."/>
        </authorList>
    </citation>
    <scope>NUCLEOTIDE SEQUENCE</scope>
</reference>
<dbReference type="EMBL" id="MH368034">
    <property type="protein sequence ID" value="AYB71496.1"/>
    <property type="molecule type" value="Genomic_DNA"/>
</dbReference>
<proteinExistence type="predicted"/>
<evidence type="ECO:0000313" key="2">
    <source>
        <dbReference type="EMBL" id="AVC68717.1"/>
    </source>
</evidence>
<dbReference type="EMBL" id="MH368039">
    <property type="protein sequence ID" value="AYB71530.1"/>
    <property type="molecule type" value="Genomic_DNA"/>
</dbReference>
<sequence>MGDNTTVAPGTNQTLVEEDLGAQITHTLMVQIMSKLNEMLTEYQPQIIGIGATVLAIFVIMFISLLIILGCNCIRPFNFKNLKRYITGKASKSVEYQPLKMSAVNMGMDEDDEFLV</sequence>
<dbReference type="EMBL" id="MH368040">
    <property type="protein sequence ID" value="AYB71537.1"/>
    <property type="molecule type" value="Genomic_DNA"/>
</dbReference>
<evidence type="ECO:0000313" key="3">
    <source>
        <dbReference type="EMBL" id="AYB71496.1"/>
    </source>
</evidence>
<reference evidence="2" key="1">
    <citation type="submission" date="2017-03" db="EMBL/GenBank/DDBJ databases">
        <title>Description and investigation on a mortality event in spat during June 2016 in Normandy.</title>
        <authorList>
            <person name="Burioli E.A.V."/>
        </authorList>
    </citation>
    <scope>NUCLEOTIDE SEQUENCE</scope>
    <source>
        <strain evidence="2">MicroVar</strain>
    </source>
</reference>
<dbReference type="EMBL" id="MH368038">
    <property type="protein sequence ID" value="AYB71523.1"/>
    <property type="molecule type" value="Genomic_DNA"/>
</dbReference>
<reference evidence="3" key="2">
    <citation type="journal article" date="2018" name="J. Fish Dis.">
        <title>A novel divergent group of Ostreid herpesvirus 1 muVar variants associated with a mortality event in Pacific oyster spat in Normandy (France) in 2016.</title>
        <authorList>
            <person name="Burioli E.A."/>
            <person name="Varello K."/>
            <person name="Lavazza A."/>
            <person name="Bozzetta E."/>
            <person name="Prearo M."/>
            <person name="Houssin M."/>
        </authorList>
    </citation>
    <scope>NUCLEOTIDE SEQUENCE</scope>
</reference>